<dbReference type="OrthoDB" id="410198at2759"/>
<dbReference type="GO" id="GO:0016747">
    <property type="term" value="F:acyltransferase activity, transferring groups other than amino-acyl groups"/>
    <property type="evidence" value="ECO:0007669"/>
    <property type="project" value="InterPro"/>
</dbReference>
<dbReference type="InterPro" id="IPR016181">
    <property type="entry name" value="Acyl_CoA_acyltransferase"/>
</dbReference>
<dbReference type="InterPro" id="IPR052523">
    <property type="entry name" value="Trichothecene_AcTrans"/>
</dbReference>
<dbReference type="Proteomes" id="UP000654913">
    <property type="component" value="Chromosome 3"/>
</dbReference>
<dbReference type="Gene3D" id="3.40.630.30">
    <property type="match status" value="1"/>
</dbReference>
<evidence type="ECO:0000313" key="4">
    <source>
        <dbReference type="Proteomes" id="UP000654913"/>
    </source>
</evidence>
<gene>
    <name evidence="3" type="ORF">APUU_31281S</name>
</gene>
<feature type="domain" description="N-acetyltransferase" evidence="2">
    <location>
        <begin position="6"/>
        <end position="216"/>
    </location>
</feature>
<dbReference type="InterPro" id="IPR000182">
    <property type="entry name" value="GNAT_dom"/>
</dbReference>
<dbReference type="PANTHER" id="PTHR42791">
    <property type="entry name" value="GNAT FAMILY ACETYLTRANSFERASE"/>
    <property type="match status" value="1"/>
</dbReference>
<dbReference type="Pfam" id="PF00583">
    <property type="entry name" value="Acetyltransf_1"/>
    <property type="match status" value="1"/>
</dbReference>
<dbReference type="EMBL" id="AP024445">
    <property type="protein sequence ID" value="BCS23056.1"/>
    <property type="molecule type" value="Genomic_DNA"/>
</dbReference>
<evidence type="ECO:0000313" key="3">
    <source>
        <dbReference type="EMBL" id="BCS23056.1"/>
    </source>
</evidence>
<dbReference type="PROSITE" id="PS51186">
    <property type="entry name" value="GNAT"/>
    <property type="match status" value="1"/>
</dbReference>
<sequence>MPSDKYTIRPFEAGDVAATGELLFTQKLGLTINRLLFKNWPNGEVQRKNYTSTLANLDPATMESLTVVENASGEIVGHLTMTRKKPAPKGEGPGNGNDNGKEGEIPDYFNPDVLSTVMKVAKDLDAVMKDTDHIELTYIIVAPEHRGHGLGQAMLSHVVNKAKSEGLPVVLVSEPQAYGYWVKKGFKDTKHLDIDLAQWAAPYSGFGAFRLSGMILNAGPD</sequence>
<feature type="region of interest" description="Disordered" evidence="1">
    <location>
        <begin position="81"/>
        <end position="105"/>
    </location>
</feature>
<dbReference type="SUPFAM" id="SSF55729">
    <property type="entry name" value="Acyl-CoA N-acyltransferases (Nat)"/>
    <property type="match status" value="1"/>
</dbReference>
<dbReference type="PANTHER" id="PTHR42791:SF4">
    <property type="entry name" value="ACETYLTRANSFERASE, GNAT FAMILY FAMILY (AFU_ORTHOLOGUE AFUA_4G09540)-RELATED"/>
    <property type="match status" value="1"/>
</dbReference>
<reference evidence="3" key="2">
    <citation type="submission" date="2021-02" db="EMBL/GenBank/DDBJ databases">
        <title>Aspergillus puulaauensis MK2 genome sequence.</title>
        <authorList>
            <person name="Futagami T."/>
            <person name="Mori K."/>
            <person name="Kadooka C."/>
            <person name="Tanaka T."/>
        </authorList>
    </citation>
    <scope>NUCLEOTIDE SEQUENCE</scope>
    <source>
        <strain evidence="3">MK2</strain>
    </source>
</reference>
<organism evidence="3 4">
    <name type="scientific">Aspergillus puulaauensis</name>
    <dbReference type="NCBI Taxonomy" id="1220207"/>
    <lineage>
        <taxon>Eukaryota</taxon>
        <taxon>Fungi</taxon>
        <taxon>Dikarya</taxon>
        <taxon>Ascomycota</taxon>
        <taxon>Pezizomycotina</taxon>
        <taxon>Eurotiomycetes</taxon>
        <taxon>Eurotiomycetidae</taxon>
        <taxon>Eurotiales</taxon>
        <taxon>Aspergillaceae</taxon>
        <taxon>Aspergillus</taxon>
    </lineage>
</organism>
<reference evidence="3" key="1">
    <citation type="submission" date="2021-01" db="EMBL/GenBank/DDBJ databases">
        <authorList>
            <consortium name="Aspergillus puulaauensis MK2 genome sequencing consortium"/>
            <person name="Kazuki M."/>
            <person name="Futagami T."/>
        </authorList>
    </citation>
    <scope>NUCLEOTIDE SEQUENCE</scope>
    <source>
        <strain evidence="3">MK2</strain>
    </source>
</reference>
<name>A0A7R7XKA3_9EURO</name>
<keyword evidence="4" id="KW-1185">Reference proteome</keyword>
<proteinExistence type="predicted"/>
<protein>
    <recommendedName>
        <fullName evidence="2">N-acetyltransferase domain-containing protein</fullName>
    </recommendedName>
</protein>
<evidence type="ECO:0000256" key="1">
    <source>
        <dbReference type="SAM" id="MobiDB-lite"/>
    </source>
</evidence>
<evidence type="ECO:0000259" key="2">
    <source>
        <dbReference type="PROSITE" id="PS51186"/>
    </source>
</evidence>
<dbReference type="AlphaFoldDB" id="A0A7R7XKA3"/>
<dbReference type="GeneID" id="64973061"/>
<dbReference type="CDD" id="cd04301">
    <property type="entry name" value="NAT_SF"/>
    <property type="match status" value="1"/>
</dbReference>
<accession>A0A7R7XKA3</accession>
<dbReference type="KEGG" id="apuu:APUU_31281S"/>
<dbReference type="RefSeq" id="XP_041555250.1">
    <property type="nucleotide sequence ID" value="XM_041702467.1"/>
</dbReference>